<proteinExistence type="predicted"/>
<dbReference type="Proteomes" id="UP000054911">
    <property type="component" value="Unassembled WGS sequence"/>
</dbReference>
<evidence type="ECO:0000259" key="1">
    <source>
        <dbReference type="Pfam" id="PF00248"/>
    </source>
</evidence>
<sequence length="282" mass="31339">MAQSNPATVTLPSGEVIPKLGQGTWEMGERANARRSEIAALREGVELGMTLIDTAEMYGDGESEKLIAEALGDRREELFIVSKVYPHNGSERGVQTACERSLKRLKTDRIDLYLLHWRGGEDLEGVVAGFEKLKRDGKIRHWGVSNFDTDDMEELFSLDGGSACATDQILYNVARRGAEFDLLPWLRERRLPAMAYSPVDHARLPRGGALEKIAAARGVSAFQVALAWVLRQPEVFAIPKAADVAHVRENRAALDLDLSADELADIDRQFRPPKSKRSLEML</sequence>
<dbReference type="STRING" id="1777141.AWB80_00427"/>
<evidence type="ECO:0000313" key="2">
    <source>
        <dbReference type="EMBL" id="SAK41697.1"/>
    </source>
</evidence>
<dbReference type="OrthoDB" id="9772407at2"/>
<dbReference type="InterPro" id="IPR023210">
    <property type="entry name" value="NADP_OxRdtase_dom"/>
</dbReference>
<protein>
    <submittedName>
        <fullName evidence="2">Aldo/keto reductase</fullName>
    </submittedName>
</protein>
<dbReference type="SUPFAM" id="SSF51430">
    <property type="entry name" value="NAD(P)-linked oxidoreductase"/>
    <property type="match status" value="1"/>
</dbReference>
<dbReference type="InterPro" id="IPR020471">
    <property type="entry name" value="AKR"/>
</dbReference>
<evidence type="ECO:0000313" key="3">
    <source>
        <dbReference type="Proteomes" id="UP000054911"/>
    </source>
</evidence>
<name>A0A157Z9U9_9BURK</name>
<dbReference type="EMBL" id="FCOE02000001">
    <property type="protein sequence ID" value="SAK41697.1"/>
    <property type="molecule type" value="Genomic_DNA"/>
</dbReference>
<accession>A0A157Z9U9</accession>
<reference evidence="2" key="1">
    <citation type="submission" date="2016-01" db="EMBL/GenBank/DDBJ databases">
        <authorList>
            <person name="Peeters C."/>
        </authorList>
    </citation>
    <scope>NUCLEOTIDE SEQUENCE [LARGE SCALE GENOMIC DNA]</scope>
    <source>
        <strain evidence="2">LMG 29323</strain>
    </source>
</reference>
<dbReference type="CDD" id="cd19138">
    <property type="entry name" value="AKR_YeaE"/>
    <property type="match status" value="1"/>
</dbReference>
<dbReference type="PANTHER" id="PTHR43638:SF3">
    <property type="entry name" value="ALDEHYDE REDUCTASE"/>
    <property type="match status" value="1"/>
</dbReference>
<dbReference type="InterPro" id="IPR036812">
    <property type="entry name" value="NAD(P)_OxRdtase_dom_sf"/>
</dbReference>
<organism evidence="2 3">
    <name type="scientific">Caballeronia pedi</name>
    <dbReference type="NCBI Taxonomy" id="1777141"/>
    <lineage>
        <taxon>Bacteria</taxon>
        <taxon>Pseudomonadati</taxon>
        <taxon>Pseudomonadota</taxon>
        <taxon>Betaproteobacteria</taxon>
        <taxon>Burkholderiales</taxon>
        <taxon>Burkholderiaceae</taxon>
        <taxon>Caballeronia</taxon>
    </lineage>
</organism>
<gene>
    <name evidence="2" type="ORF">AWB80_00427</name>
</gene>
<keyword evidence="3" id="KW-1185">Reference proteome</keyword>
<comment type="caution">
    <text evidence="2">The sequence shown here is derived from an EMBL/GenBank/DDBJ whole genome shotgun (WGS) entry which is preliminary data.</text>
</comment>
<dbReference type="Pfam" id="PF00248">
    <property type="entry name" value="Aldo_ket_red"/>
    <property type="match status" value="1"/>
</dbReference>
<dbReference type="RefSeq" id="WP_061172966.1">
    <property type="nucleotide sequence ID" value="NZ_FCOE02000001.1"/>
</dbReference>
<dbReference type="Gene3D" id="3.20.20.100">
    <property type="entry name" value="NADP-dependent oxidoreductase domain"/>
    <property type="match status" value="1"/>
</dbReference>
<dbReference type="PANTHER" id="PTHR43638">
    <property type="entry name" value="OXIDOREDUCTASE, ALDO/KETO REDUCTASE FAMILY PROTEIN"/>
    <property type="match status" value="1"/>
</dbReference>
<dbReference type="GO" id="GO:0016491">
    <property type="term" value="F:oxidoreductase activity"/>
    <property type="evidence" value="ECO:0007669"/>
    <property type="project" value="InterPro"/>
</dbReference>
<dbReference type="PRINTS" id="PR00069">
    <property type="entry name" value="ALDKETRDTASE"/>
</dbReference>
<feature type="domain" description="NADP-dependent oxidoreductase" evidence="1">
    <location>
        <begin position="19"/>
        <end position="267"/>
    </location>
</feature>
<dbReference type="AlphaFoldDB" id="A0A157Z9U9"/>